<dbReference type="Pfam" id="PF06645">
    <property type="entry name" value="SPC12"/>
    <property type="match status" value="1"/>
</dbReference>
<sequence length="99" mass="10700">MAEEILDQLRDLVEGAIDFEGQRRVEGLATILLALSGIVAFNIGYTLQDIKLALYVALGGTALTFLITVPPWPFYKQKPVKWLPAGSGMMGGIYAPTSS</sequence>
<accession>A0A0A1ST36</accession>
<dbReference type="Proteomes" id="UP000039046">
    <property type="component" value="Unassembled WGS sequence"/>
</dbReference>
<evidence type="ECO:0000256" key="3">
    <source>
        <dbReference type="ARBA" id="ARBA00017059"/>
    </source>
</evidence>
<evidence type="ECO:0000256" key="9">
    <source>
        <dbReference type="SAM" id="Phobius"/>
    </source>
</evidence>
<evidence type="ECO:0000256" key="6">
    <source>
        <dbReference type="ARBA" id="ARBA00022989"/>
    </source>
</evidence>
<dbReference type="AlphaFoldDB" id="A0A0A1ST36"/>
<evidence type="ECO:0000256" key="1">
    <source>
        <dbReference type="ARBA" id="ARBA00004477"/>
    </source>
</evidence>
<comment type="function">
    <text evidence="8">Component of the signal peptidase complex (SPC) which catalyzes the cleavage of N-terminal signal sequences from nascent proteins as they are translocated into the lumen of the endoplasmic reticulum. Dispensable for SPC enzymatic activity.</text>
</comment>
<dbReference type="InterPro" id="IPR009542">
    <property type="entry name" value="Spc1/SPCS1"/>
</dbReference>
<keyword evidence="7 9" id="KW-0472">Membrane</keyword>
<feature type="transmembrane region" description="Helical" evidence="9">
    <location>
        <begin position="27"/>
        <end position="45"/>
    </location>
</feature>
<evidence type="ECO:0000256" key="2">
    <source>
        <dbReference type="ARBA" id="ARBA00005245"/>
    </source>
</evidence>
<evidence type="ECO:0000313" key="11">
    <source>
        <dbReference type="Proteomes" id="UP000039046"/>
    </source>
</evidence>
<evidence type="ECO:0000256" key="5">
    <source>
        <dbReference type="ARBA" id="ARBA00022824"/>
    </source>
</evidence>
<feature type="transmembrane region" description="Helical" evidence="9">
    <location>
        <begin position="52"/>
        <end position="74"/>
    </location>
</feature>
<comment type="subcellular location">
    <subcellularLocation>
        <location evidence="1">Endoplasmic reticulum membrane</location>
        <topology evidence="1">Multi-pass membrane protein</topology>
    </subcellularLocation>
</comment>
<keyword evidence="11" id="KW-1185">Reference proteome</keyword>
<organism evidence="10 11">
    <name type="scientific">[Torrubiella] hemipterigena</name>
    <dbReference type="NCBI Taxonomy" id="1531966"/>
    <lineage>
        <taxon>Eukaryota</taxon>
        <taxon>Fungi</taxon>
        <taxon>Dikarya</taxon>
        <taxon>Ascomycota</taxon>
        <taxon>Pezizomycotina</taxon>
        <taxon>Sordariomycetes</taxon>
        <taxon>Hypocreomycetidae</taxon>
        <taxon>Hypocreales</taxon>
        <taxon>Clavicipitaceae</taxon>
        <taxon>Clavicipitaceae incertae sedis</taxon>
        <taxon>'Torrubiella' clade</taxon>
    </lineage>
</organism>
<proteinExistence type="inferred from homology"/>
<dbReference type="GO" id="GO:0006465">
    <property type="term" value="P:signal peptide processing"/>
    <property type="evidence" value="ECO:0007669"/>
    <property type="project" value="InterPro"/>
</dbReference>
<dbReference type="STRING" id="1531966.A0A0A1ST36"/>
<evidence type="ECO:0000256" key="7">
    <source>
        <dbReference type="ARBA" id="ARBA00023136"/>
    </source>
</evidence>
<evidence type="ECO:0000313" key="10">
    <source>
        <dbReference type="EMBL" id="CEJ81306.1"/>
    </source>
</evidence>
<dbReference type="EMBL" id="CDHN01000001">
    <property type="protein sequence ID" value="CEJ81306.1"/>
    <property type="molecule type" value="Genomic_DNA"/>
</dbReference>
<reference evidence="10 11" key="1">
    <citation type="journal article" date="2015" name="Genome Announc.">
        <title>Draft Genome Sequence and Gene Annotation of the Entomopathogenic Fungus Verticillium hemipterigenum.</title>
        <authorList>
            <person name="Horn F."/>
            <person name="Habel A."/>
            <person name="Scharf D.H."/>
            <person name="Dworschak J."/>
            <person name="Brakhage A.A."/>
            <person name="Guthke R."/>
            <person name="Hertweck C."/>
            <person name="Linde J."/>
        </authorList>
    </citation>
    <scope>NUCLEOTIDE SEQUENCE [LARGE SCALE GENOMIC DNA]</scope>
</reference>
<protein>
    <recommendedName>
        <fullName evidence="3">Signal peptidase complex subunit 1</fullName>
    </recommendedName>
</protein>
<name>A0A0A1ST36_9HYPO</name>
<dbReference type="OrthoDB" id="263893at2759"/>
<dbReference type="GO" id="GO:0045047">
    <property type="term" value="P:protein targeting to ER"/>
    <property type="evidence" value="ECO:0007669"/>
    <property type="project" value="TreeGrafter"/>
</dbReference>
<dbReference type="PANTHER" id="PTHR13202:SF0">
    <property type="entry name" value="SIGNAL PEPTIDASE COMPLEX SUBUNIT 1"/>
    <property type="match status" value="1"/>
</dbReference>
<evidence type="ECO:0000256" key="8">
    <source>
        <dbReference type="ARBA" id="ARBA00045204"/>
    </source>
</evidence>
<keyword evidence="4 9" id="KW-0812">Transmembrane</keyword>
<dbReference type="PANTHER" id="PTHR13202">
    <property type="entry name" value="MICROSOMAL SIGNAL PEPTIDASE 12 KDA SUBUNIT"/>
    <property type="match status" value="1"/>
</dbReference>
<keyword evidence="6 9" id="KW-1133">Transmembrane helix</keyword>
<comment type="similarity">
    <text evidence="2">Belongs to the SPCS1 family.</text>
</comment>
<evidence type="ECO:0000256" key="4">
    <source>
        <dbReference type="ARBA" id="ARBA00022692"/>
    </source>
</evidence>
<dbReference type="GO" id="GO:0005787">
    <property type="term" value="C:signal peptidase complex"/>
    <property type="evidence" value="ECO:0007669"/>
    <property type="project" value="InterPro"/>
</dbReference>
<gene>
    <name evidence="10" type="ORF">VHEMI01442</name>
</gene>
<keyword evidence="5" id="KW-0256">Endoplasmic reticulum</keyword>
<dbReference type="HOGENOM" id="CLU_134505_2_0_1"/>